<dbReference type="Proteomes" id="UP001273136">
    <property type="component" value="Unassembled WGS sequence"/>
</dbReference>
<gene>
    <name evidence="2" type="ORF">McpAg1_16060</name>
</gene>
<keyword evidence="3" id="KW-1185">Reference proteome</keyword>
<dbReference type="PANTHER" id="PTHR40733">
    <property type="entry name" value="ZINC-RIBBON RNA-BINDING PROTEIN INVOLVED IN TRANSLATION-RELATED"/>
    <property type="match status" value="1"/>
</dbReference>
<dbReference type="AlphaFoldDB" id="A0AAE4SA00"/>
<dbReference type="EMBL" id="JAWDKA010000009">
    <property type="protein sequence ID" value="MDV0442367.1"/>
    <property type="molecule type" value="Genomic_DNA"/>
</dbReference>
<protein>
    <recommendedName>
        <fullName evidence="1">Small zinc finger protein HVO-2753-like zinc-binding pocket domain-containing protein</fullName>
    </recommendedName>
</protein>
<organism evidence="2 3">
    <name type="scientific">Methanorbis furvi</name>
    <dbReference type="NCBI Taxonomy" id="3028299"/>
    <lineage>
        <taxon>Archaea</taxon>
        <taxon>Methanobacteriati</taxon>
        <taxon>Methanobacteriota</taxon>
        <taxon>Stenosarchaea group</taxon>
        <taxon>Methanomicrobia</taxon>
        <taxon>Methanomicrobiales</taxon>
        <taxon>Methanocorpusculaceae</taxon>
        <taxon>Methanorbis</taxon>
    </lineage>
</organism>
<dbReference type="InterPro" id="IPR044720">
    <property type="entry name" value="HVO_2753-like"/>
</dbReference>
<reference evidence="2" key="1">
    <citation type="submission" date="2023-06" db="EMBL/GenBank/DDBJ databases">
        <title>Genome sequence of Methancorpusculaceae sp. Ag1.</title>
        <authorList>
            <person name="Protasov E."/>
            <person name="Platt K."/>
            <person name="Poehlein A."/>
            <person name="Daniel R."/>
            <person name="Brune A."/>
        </authorList>
    </citation>
    <scope>NUCLEOTIDE SEQUENCE</scope>
    <source>
        <strain evidence="2">Ag1</strain>
    </source>
</reference>
<dbReference type="PANTHER" id="PTHR40733:SF1">
    <property type="entry name" value="SMALL ZINC FINGER PROTEIN HVO-2753-LIKE ZINC-BINDING POCKET DOMAIN-CONTAINING PROTEIN"/>
    <property type="match status" value="1"/>
</dbReference>
<dbReference type="RefSeq" id="WP_338094787.1">
    <property type="nucleotide sequence ID" value="NZ_JAWDKA010000009.1"/>
</dbReference>
<dbReference type="Pfam" id="PF07754">
    <property type="entry name" value="HVO_2753_ZBP"/>
    <property type="match status" value="1"/>
</dbReference>
<evidence type="ECO:0000259" key="1">
    <source>
        <dbReference type="Pfam" id="PF07754"/>
    </source>
</evidence>
<accession>A0AAE4SA00</accession>
<proteinExistence type="predicted"/>
<name>A0AAE4SA00_9EURY</name>
<feature type="domain" description="Small zinc finger protein HVO-2753-like zinc-binding pocket" evidence="1">
    <location>
        <begin position="6"/>
        <end position="49"/>
    </location>
</feature>
<sequence length="53" mass="5787">MAATKCTSCNAPLAERGATEFKCPDCGEVIYRCAYCRKQSVKYTCPKCGFQGP</sequence>
<dbReference type="NCBIfam" id="NF011481">
    <property type="entry name" value="PRK14890.1"/>
    <property type="match status" value="1"/>
</dbReference>
<dbReference type="InterPro" id="IPR011668">
    <property type="entry name" value="HVO_2753-like_ZBP"/>
</dbReference>
<dbReference type="NCBIfam" id="NF041909">
    <property type="entry name" value="HVO_2753"/>
    <property type="match status" value="1"/>
</dbReference>
<dbReference type="InterPro" id="IPR049683">
    <property type="entry name" value="HVO_2753-like_euryarch"/>
</dbReference>
<comment type="caution">
    <text evidence="2">The sequence shown here is derived from an EMBL/GenBank/DDBJ whole genome shotgun (WGS) entry which is preliminary data.</text>
</comment>
<evidence type="ECO:0000313" key="2">
    <source>
        <dbReference type="EMBL" id="MDV0442367.1"/>
    </source>
</evidence>
<evidence type="ECO:0000313" key="3">
    <source>
        <dbReference type="Proteomes" id="UP001273136"/>
    </source>
</evidence>